<feature type="signal peptide" evidence="1">
    <location>
        <begin position="1"/>
        <end position="28"/>
    </location>
</feature>
<accession>E0U535</accession>
<name>E0U535_GLOV7</name>
<dbReference type="EMBL" id="CP002198">
    <property type="protein sequence ID" value="ADN12314.1"/>
    <property type="molecule type" value="Genomic_DNA"/>
</dbReference>
<organism evidence="2 3">
    <name type="scientific">Gloeothece verrucosa (strain PCC 7822)</name>
    <name type="common">Cyanothece sp. (strain PCC 7822)</name>
    <dbReference type="NCBI Taxonomy" id="497965"/>
    <lineage>
        <taxon>Bacteria</taxon>
        <taxon>Bacillati</taxon>
        <taxon>Cyanobacteriota</taxon>
        <taxon>Cyanophyceae</taxon>
        <taxon>Oscillatoriophycideae</taxon>
        <taxon>Chroococcales</taxon>
        <taxon>Aphanothecaceae</taxon>
        <taxon>Gloeothece</taxon>
        <taxon>Gloeothece verrucosa</taxon>
    </lineage>
</organism>
<gene>
    <name evidence="2" type="ordered locus">Cyan7822_0266</name>
</gene>
<evidence type="ECO:0000313" key="2">
    <source>
        <dbReference type="EMBL" id="ADN12314.1"/>
    </source>
</evidence>
<keyword evidence="1" id="KW-0732">Signal</keyword>
<proteinExistence type="predicted"/>
<dbReference type="eggNOG" id="ENOG50320Q9">
    <property type="taxonomic scope" value="Bacteria"/>
</dbReference>
<dbReference type="RefSeq" id="WP_013320424.1">
    <property type="nucleotide sequence ID" value="NC_014501.1"/>
</dbReference>
<protein>
    <submittedName>
        <fullName evidence="2">Uncharacterized protein</fullName>
    </submittedName>
</protein>
<evidence type="ECO:0000256" key="1">
    <source>
        <dbReference type="SAM" id="SignalP"/>
    </source>
</evidence>
<keyword evidence="3" id="KW-1185">Reference proteome</keyword>
<feature type="chain" id="PRO_5003141132" evidence="1">
    <location>
        <begin position="29"/>
        <end position="146"/>
    </location>
</feature>
<sequence length="146" mass="16039">MKTPKKLTLGISLLCLGSLTAITQPLSAQSGNTNLDNLPDNSQQMRIWGCSKGESSIEVEAKDVNIWKDMIEGGGWQCNEQIEPIAQSDVMLSCDPYDVIGNLTLVWLNGEQGKQQLQAWMKQLSEQPGMICRISDEGAWGGLENK</sequence>
<evidence type="ECO:0000313" key="3">
    <source>
        <dbReference type="Proteomes" id="UP000008206"/>
    </source>
</evidence>
<dbReference type="Proteomes" id="UP000008206">
    <property type="component" value="Chromosome"/>
</dbReference>
<dbReference type="KEGG" id="cyj:Cyan7822_0266"/>
<dbReference type="HOGENOM" id="CLU_141511_0_0_3"/>
<reference evidence="3" key="1">
    <citation type="journal article" date="2011" name="MBio">
        <title>Novel metabolic attributes of the genus Cyanothece, comprising a group of unicellular nitrogen-fixing Cyanobacteria.</title>
        <authorList>
            <person name="Bandyopadhyay A."/>
            <person name="Elvitigala T."/>
            <person name="Welsh E."/>
            <person name="Stockel J."/>
            <person name="Liberton M."/>
            <person name="Min H."/>
            <person name="Sherman L.A."/>
            <person name="Pakrasi H.B."/>
        </authorList>
    </citation>
    <scope>NUCLEOTIDE SEQUENCE [LARGE SCALE GENOMIC DNA]</scope>
    <source>
        <strain evidence="3">PCC 7822</strain>
    </source>
</reference>
<dbReference type="AlphaFoldDB" id="E0U535"/>